<dbReference type="Proteomes" id="UP001620408">
    <property type="component" value="Unassembled WGS sequence"/>
</dbReference>
<organism evidence="1 2">
    <name type="scientific">Dyella koreensis</name>
    <dbReference type="NCBI Taxonomy" id="311235"/>
    <lineage>
        <taxon>Bacteria</taxon>
        <taxon>Pseudomonadati</taxon>
        <taxon>Pseudomonadota</taxon>
        <taxon>Gammaproteobacteria</taxon>
        <taxon>Lysobacterales</taxon>
        <taxon>Rhodanobacteraceae</taxon>
        <taxon>Dyella</taxon>
    </lineage>
</organism>
<protein>
    <submittedName>
        <fullName evidence="1">Uncharacterized protein</fullName>
    </submittedName>
</protein>
<keyword evidence="2" id="KW-1185">Reference proteome</keyword>
<accession>A0ABW8K6I9</accession>
<gene>
    <name evidence="1" type="ORF">ISS97_08865</name>
</gene>
<proteinExistence type="predicted"/>
<reference evidence="1 2" key="1">
    <citation type="submission" date="2020-10" db="EMBL/GenBank/DDBJ databases">
        <title>Phylogeny of dyella-like bacteria.</title>
        <authorList>
            <person name="Fu J."/>
        </authorList>
    </citation>
    <scope>NUCLEOTIDE SEQUENCE [LARGE SCALE GENOMIC DNA]</scope>
    <source>
        <strain evidence="1 2">BB4</strain>
    </source>
</reference>
<comment type="caution">
    <text evidence="1">The sequence shown here is derived from an EMBL/GenBank/DDBJ whole genome shotgun (WGS) entry which is preliminary data.</text>
</comment>
<name>A0ABW8K6I9_9GAMM</name>
<evidence type="ECO:0000313" key="2">
    <source>
        <dbReference type="Proteomes" id="UP001620408"/>
    </source>
</evidence>
<evidence type="ECO:0000313" key="1">
    <source>
        <dbReference type="EMBL" id="MFK2917373.1"/>
    </source>
</evidence>
<sequence length="148" mass="16534">MLPSEPLRYPDHYPPTDRWKKFFIGVRWLGPDLSFFEHLRQQQASRTAELMDIWGGGERQSLALAAGGIFSRYLHWTSPYFIPDDPLSVVAGGPRFGVIDSDIDIGDALGEIEEMLGAPLGSAFWRDAATCTMGELVDRLLEAAAHRQ</sequence>
<dbReference type="EMBL" id="JADIKD010000009">
    <property type="protein sequence ID" value="MFK2917373.1"/>
    <property type="molecule type" value="Genomic_DNA"/>
</dbReference>
<dbReference type="RefSeq" id="WP_379985182.1">
    <property type="nucleotide sequence ID" value="NZ_JADIKD010000009.1"/>
</dbReference>